<dbReference type="AlphaFoldDB" id="A0A9D5C5H3"/>
<keyword evidence="3" id="KW-1185">Reference proteome</keyword>
<proteinExistence type="predicted"/>
<dbReference type="EMBL" id="JAGGNH010000007">
    <property type="protein sequence ID" value="KAJ0966875.1"/>
    <property type="molecule type" value="Genomic_DNA"/>
</dbReference>
<feature type="compositionally biased region" description="Low complexity" evidence="1">
    <location>
        <begin position="41"/>
        <end position="50"/>
    </location>
</feature>
<name>A0A9D5C5H3_9LILI</name>
<feature type="region of interest" description="Disordered" evidence="1">
    <location>
        <begin position="1"/>
        <end position="26"/>
    </location>
</feature>
<sequence length="410" mass="44970">MRDRHERRRNLKGKCPGETQGETKPYGVDGLYHLWRMTSASGRGSPPGGRLRATADRATQRGDPQRIVTGERHGDTAEGSTMGADGETTPRQNTEQEKISSHKGSIAIDESTVEEIRRLRSYTIATVTKGYAGSTPSRRVKEENYICARRTGLRFGASEPLMVIASLYWHPSIGLARKLENLGELKFKTFSIRCHPCTAAANSTGTAEGELRWLNIKGLPVFGRRMDMIARMLKPVGDLVYLAKVDGQYVGHCRAAVRVRRCKKLPATLYYSALTYEFTVRVELGRGEPPLPWDLAPEKTAAPGGVWGDGPGSSARAGKNPVGPVVNVREATDKTYEKQGYSEPEEQGIRRDAATTVHTKSGGSGAARIPRHGGLAGVDGESTDGWDNEDRVNERRIETRGKQNNSLRTP</sequence>
<dbReference type="Proteomes" id="UP001085076">
    <property type="component" value="Miscellaneous, Linkage group lg07"/>
</dbReference>
<feature type="compositionally biased region" description="Basic and acidic residues" evidence="1">
    <location>
        <begin position="53"/>
        <end position="76"/>
    </location>
</feature>
<reference evidence="2" key="2">
    <citation type="journal article" date="2022" name="Hortic Res">
        <title>The genome of Dioscorea zingiberensis sheds light on the biosynthesis, origin and evolution of the medicinally important diosgenin saponins.</title>
        <authorList>
            <person name="Li Y."/>
            <person name="Tan C."/>
            <person name="Li Z."/>
            <person name="Guo J."/>
            <person name="Li S."/>
            <person name="Chen X."/>
            <person name="Wang C."/>
            <person name="Dai X."/>
            <person name="Yang H."/>
            <person name="Song W."/>
            <person name="Hou L."/>
            <person name="Xu J."/>
            <person name="Tong Z."/>
            <person name="Xu A."/>
            <person name="Yuan X."/>
            <person name="Wang W."/>
            <person name="Yang Q."/>
            <person name="Chen L."/>
            <person name="Sun Z."/>
            <person name="Wang K."/>
            <person name="Pan B."/>
            <person name="Chen J."/>
            <person name="Bao Y."/>
            <person name="Liu F."/>
            <person name="Qi X."/>
            <person name="Gang D.R."/>
            <person name="Wen J."/>
            <person name="Li J."/>
        </authorList>
    </citation>
    <scope>NUCLEOTIDE SEQUENCE</scope>
    <source>
        <strain evidence="2">Dzin_1.0</strain>
    </source>
</reference>
<reference evidence="2" key="1">
    <citation type="submission" date="2021-03" db="EMBL/GenBank/DDBJ databases">
        <authorList>
            <person name="Li Z."/>
            <person name="Yang C."/>
        </authorList>
    </citation>
    <scope>NUCLEOTIDE SEQUENCE</scope>
    <source>
        <strain evidence="2">Dzin_1.0</strain>
        <tissue evidence="2">Leaf</tissue>
    </source>
</reference>
<feature type="compositionally biased region" description="Basic residues" evidence="1">
    <location>
        <begin position="1"/>
        <end position="12"/>
    </location>
</feature>
<protein>
    <submittedName>
        <fullName evidence="2">Uncharacterized protein</fullName>
    </submittedName>
</protein>
<feature type="region of interest" description="Disordered" evidence="1">
    <location>
        <begin position="38"/>
        <end position="106"/>
    </location>
</feature>
<gene>
    <name evidence="2" type="ORF">J5N97_023792</name>
</gene>
<evidence type="ECO:0000313" key="2">
    <source>
        <dbReference type="EMBL" id="KAJ0966875.1"/>
    </source>
</evidence>
<comment type="caution">
    <text evidence="2">The sequence shown here is derived from an EMBL/GenBank/DDBJ whole genome shotgun (WGS) entry which is preliminary data.</text>
</comment>
<accession>A0A9D5C5H3</accession>
<organism evidence="2 3">
    <name type="scientific">Dioscorea zingiberensis</name>
    <dbReference type="NCBI Taxonomy" id="325984"/>
    <lineage>
        <taxon>Eukaryota</taxon>
        <taxon>Viridiplantae</taxon>
        <taxon>Streptophyta</taxon>
        <taxon>Embryophyta</taxon>
        <taxon>Tracheophyta</taxon>
        <taxon>Spermatophyta</taxon>
        <taxon>Magnoliopsida</taxon>
        <taxon>Liliopsida</taxon>
        <taxon>Dioscoreales</taxon>
        <taxon>Dioscoreaceae</taxon>
        <taxon>Dioscorea</taxon>
    </lineage>
</organism>
<feature type="compositionally biased region" description="Basic and acidic residues" evidence="1">
    <location>
        <begin position="388"/>
        <end position="401"/>
    </location>
</feature>
<evidence type="ECO:0000313" key="3">
    <source>
        <dbReference type="Proteomes" id="UP001085076"/>
    </source>
</evidence>
<feature type="region of interest" description="Disordered" evidence="1">
    <location>
        <begin position="330"/>
        <end position="410"/>
    </location>
</feature>
<feature type="region of interest" description="Disordered" evidence="1">
    <location>
        <begin position="304"/>
        <end position="323"/>
    </location>
</feature>
<dbReference type="OrthoDB" id="7486164at2759"/>
<evidence type="ECO:0000256" key="1">
    <source>
        <dbReference type="SAM" id="MobiDB-lite"/>
    </source>
</evidence>